<dbReference type="AlphaFoldDB" id="A0A2A9D2V1"/>
<dbReference type="PANTHER" id="PTHR48079:SF6">
    <property type="entry name" value="NAD(P)-BINDING DOMAIN-CONTAINING PROTEIN-RELATED"/>
    <property type="match status" value="1"/>
</dbReference>
<dbReference type="GO" id="GO:0004029">
    <property type="term" value="F:aldehyde dehydrogenase (NAD+) activity"/>
    <property type="evidence" value="ECO:0007669"/>
    <property type="project" value="TreeGrafter"/>
</dbReference>
<dbReference type="Proteomes" id="UP000224915">
    <property type="component" value="Unassembled WGS sequence"/>
</dbReference>
<dbReference type="SUPFAM" id="SSF51735">
    <property type="entry name" value="NAD(P)-binding Rossmann-fold domains"/>
    <property type="match status" value="1"/>
</dbReference>
<protein>
    <submittedName>
        <fullName evidence="3">Nucleoside-diphosphate-sugar epimerase</fullName>
    </submittedName>
</protein>
<dbReference type="PANTHER" id="PTHR48079">
    <property type="entry name" value="PROTEIN YEEZ"/>
    <property type="match status" value="1"/>
</dbReference>
<comment type="caution">
    <text evidence="3">The sequence shown here is derived from an EMBL/GenBank/DDBJ whole genome shotgun (WGS) entry which is preliminary data.</text>
</comment>
<feature type="domain" description="NAD-dependent epimerase/dehydratase" evidence="2">
    <location>
        <begin position="8"/>
        <end position="204"/>
    </location>
</feature>
<dbReference type="InterPro" id="IPR036291">
    <property type="entry name" value="NAD(P)-bd_dom_sf"/>
</dbReference>
<name>A0A2A9D2V1_9MICO</name>
<dbReference type="EMBL" id="PDJD01000001">
    <property type="protein sequence ID" value="PFG20282.1"/>
    <property type="molecule type" value="Genomic_DNA"/>
</dbReference>
<dbReference type="InterPro" id="IPR051783">
    <property type="entry name" value="NAD(P)-dependent_oxidoreduct"/>
</dbReference>
<dbReference type="Pfam" id="PF01370">
    <property type="entry name" value="Epimerase"/>
    <property type="match status" value="1"/>
</dbReference>
<sequence>MSRTVVLGYGPVGSTVTDQLLAAGEAVRVVTRSGSGPAGAERVRADLMDAEATARAIGDAPRIVLAVHAPYRAAAWARTLPVMEASVLTHAARTGATVVTAESLYAFDGGPSPVTESSRPQPASRKGAVRRDLLAQRAASGARVRSLVCGDFYGPRVHSSHAGDFLVKPILQGKPVRAVVPIDQPHAFTHMSDLARALVAASEVDGEGHELLITPNAGPISLRDLGRVTAQAAGLGEPRFAPVPAPVLRALAPFVPIVREIRDVAHQFAQPFVVSGQASEHRLGLTATPWQAAAAETVAWWREADAHATQPAAG</sequence>
<evidence type="ECO:0000313" key="4">
    <source>
        <dbReference type="Proteomes" id="UP000224915"/>
    </source>
</evidence>
<organism evidence="3 4">
    <name type="scientific">Serinibacter salmoneus</name>
    <dbReference type="NCBI Taxonomy" id="556530"/>
    <lineage>
        <taxon>Bacteria</taxon>
        <taxon>Bacillati</taxon>
        <taxon>Actinomycetota</taxon>
        <taxon>Actinomycetes</taxon>
        <taxon>Micrococcales</taxon>
        <taxon>Beutenbergiaceae</taxon>
        <taxon>Serinibacter</taxon>
    </lineage>
</organism>
<dbReference type="RefSeq" id="WP_169925927.1">
    <property type="nucleotide sequence ID" value="NZ_PDJD01000001.1"/>
</dbReference>
<gene>
    <name evidence="3" type="ORF">ATL40_1879</name>
</gene>
<dbReference type="InterPro" id="IPR001509">
    <property type="entry name" value="Epimerase_deHydtase"/>
</dbReference>
<dbReference type="GO" id="GO:0005737">
    <property type="term" value="C:cytoplasm"/>
    <property type="evidence" value="ECO:0007669"/>
    <property type="project" value="TreeGrafter"/>
</dbReference>
<feature type="region of interest" description="Disordered" evidence="1">
    <location>
        <begin position="109"/>
        <end position="128"/>
    </location>
</feature>
<evidence type="ECO:0000313" key="3">
    <source>
        <dbReference type="EMBL" id="PFG20282.1"/>
    </source>
</evidence>
<evidence type="ECO:0000259" key="2">
    <source>
        <dbReference type="Pfam" id="PF01370"/>
    </source>
</evidence>
<reference evidence="3 4" key="1">
    <citation type="submission" date="2017-10" db="EMBL/GenBank/DDBJ databases">
        <title>Sequencing the genomes of 1000 actinobacteria strains.</title>
        <authorList>
            <person name="Klenk H.-P."/>
        </authorList>
    </citation>
    <scope>NUCLEOTIDE SEQUENCE [LARGE SCALE GENOMIC DNA]</scope>
    <source>
        <strain evidence="3 4">DSM 21801</strain>
    </source>
</reference>
<accession>A0A2A9D2V1</accession>
<dbReference type="Gene3D" id="3.40.50.720">
    <property type="entry name" value="NAD(P)-binding Rossmann-like Domain"/>
    <property type="match status" value="1"/>
</dbReference>
<evidence type="ECO:0000256" key="1">
    <source>
        <dbReference type="SAM" id="MobiDB-lite"/>
    </source>
</evidence>
<keyword evidence="4" id="KW-1185">Reference proteome</keyword>
<proteinExistence type="predicted"/>